<comment type="caution">
    <text evidence="1">The sequence shown here is derived from an EMBL/GenBank/DDBJ whole genome shotgun (WGS) entry which is preliminary data.</text>
</comment>
<reference evidence="2" key="1">
    <citation type="journal article" date="2023" name="Nat. Plants">
        <title>Single-cell RNA sequencing provides a high-resolution roadmap for understanding the multicellular compartmentation of specialized metabolism.</title>
        <authorList>
            <person name="Sun S."/>
            <person name="Shen X."/>
            <person name="Li Y."/>
            <person name="Li Y."/>
            <person name="Wang S."/>
            <person name="Li R."/>
            <person name="Zhang H."/>
            <person name="Shen G."/>
            <person name="Guo B."/>
            <person name="Wei J."/>
            <person name="Xu J."/>
            <person name="St-Pierre B."/>
            <person name="Chen S."/>
            <person name="Sun C."/>
        </authorList>
    </citation>
    <scope>NUCLEOTIDE SEQUENCE [LARGE SCALE GENOMIC DNA]</scope>
</reference>
<evidence type="ECO:0000313" key="1">
    <source>
        <dbReference type="EMBL" id="KAI5669191.1"/>
    </source>
</evidence>
<dbReference type="EMBL" id="CM044704">
    <property type="protein sequence ID" value="KAI5669191.1"/>
    <property type="molecule type" value="Genomic_DNA"/>
</dbReference>
<sequence length="135" mass="14414">MFKTSFSISLKRSPKNPKPHNSYYSTNCNLDLSPMATRYRTLSRSSINFLKSTISKPSVGTNSSASPASPLFHIPSSSSTTRTLSRPFGQLGSLQSMLPLYSAVSSARLTSCLGLDSKGSRSLSKGMLCSANPGV</sequence>
<name>A0ACC0B976_CATRO</name>
<proteinExistence type="predicted"/>
<gene>
    <name evidence="1" type="ORF">M9H77_19044</name>
</gene>
<protein>
    <submittedName>
        <fullName evidence="1">Uncharacterized protein</fullName>
    </submittedName>
</protein>
<dbReference type="Proteomes" id="UP001060085">
    <property type="component" value="Linkage Group LG04"/>
</dbReference>
<accession>A0ACC0B976</accession>
<evidence type="ECO:0000313" key="2">
    <source>
        <dbReference type="Proteomes" id="UP001060085"/>
    </source>
</evidence>
<organism evidence="1 2">
    <name type="scientific">Catharanthus roseus</name>
    <name type="common">Madagascar periwinkle</name>
    <name type="synonym">Vinca rosea</name>
    <dbReference type="NCBI Taxonomy" id="4058"/>
    <lineage>
        <taxon>Eukaryota</taxon>
        <taxon>Viridiplantae</taxon>
        <taxon>Streptophyta</taxon>
        <taxon>Embryophyta</taxon>
        <taxon>Tracheophyta</taxon>
        <taxon>Spermatophyta</taxon>
        <taxon>Magnoliopsida</taxon>
        <taxon>eudicotyledons</taxon>
        <taxon>Gunneridae</taxon>
        <taxon>Pentapetalae</taxon>
        <taxon>asterids</taxon>
        <taxon>lamiids</taxon>
        <taxon>Gentianales</taxon>
        <taxon>Apocynaceae</taxon>
        <taxon>Rauvolfioideae</taxon>
        <taxon>Vinceae</taxon>
        <taxon>Catharanthinae</taxon>
        <taxon>Catharanthus</taxon>
    </lineage>
</organism>
<keyword evidence="2" id="KW-1185">Reference proteome</keyword>